<dbReference type="GO" id="GO:0006777">
    <property type="term" value="P:Mo-molybdopterin cofactor biosynthetic process"/>
    <property type="evidence" value="ECO:0007669"/>
    <property type="project" value="UniProtKB-UniRule"/>
</dbReference>
<dbReference type="Proteomes" id="UP000008838">
    <property type="component" value="Chromosome"/>
</dbReference>
<gene>
    <name evidence="3" type="primary">fdhD</name>
    <name evidence="4" type="ordered locus">KRH_05940</name>
</gene>
<dbReference type="PANTHER" id="PTHR30592">
    <property type="entry name" value="FORMATE DEHYDROGENASE"/>
    <property type="match status" value="1"/>
</dbReference>
<dbReference type="OrthoDB" id="3197277at2"/>
<evidence type="ECO:0000256" key="3">
    <source>
        <dbReference type="HAMAP-Rule" id="MF_00187"/>
    </source>
</evidence>
<dbReference type="Gene3D" id="3.40.140.10">
    <property type="entry name" value="Cytidine Deaminase, domain 2"/>
    <property type="match status" value="1"/>
</dbReference>
<evidence type="ECO:0000256" key="2">
    <source>
        <dbReference type="ARBA" id="ARBA00023150"/>
    </source>
</evidence>
<comment type="function">
    <text evidence="3">Required for formate dehydrogenase (FDH) activity. Acts as a sulfur carrier protein that transfers sulfur from IscS to the molybdenum cofactor prior to its insertion into FDH.</text>
</comment>
<dbReference type="PIRSF" id="PIRSF015626">
    <property type="entry name" value="FdhD"/>
    <property type="match status" value="1"/>
</dbReference>
<accession>B2GIJ2</accession>
<dbReference type="RefSeq" id="WP_012397667.1">
    <property type="nucleotide sequence ID" value="NC_010617.1"/>
</dbReference>
<dbReference type="eggNOG" id="COG1526">
    <property type="taxonomic scope" value="Bacteria"/>
</dbReference>
<dbReference type="GO" id="GO:0005737">
    <property type="term" value="C:cytoplasm"/>
    <property type="evidence" value="ECO:0007669"/>
    <property type="project" value="UniProtKB-SubCell"/>
</dbReference>
<dbReference type="HOGENOM" id="CLU_056887_3_0_11"/>
<dbReference type="GO" id="GO:0016783">
    <property type="term" value="F:sulfurtransferase activity"/>
    <property type="evidence" value="ECO:0007669"/>
    <property type="project" value="InterPro"/>
</dbReference>
<reference evidence="4 5" key="1">
    <citation type="journal article" date="2008" name="J. Bacteriol.">
        <title>Complete genome sequence of the soil actinomycete Kocuria rhizophila.</title>
        <authorList>
            <person name="Takarada H."/>
            <person name="Sekine M."/>
            <person name="Kosugi H."/>
            <person name="Matsuo Y."/>
            <person name="Fujisawa T."/>
            <person name="Omata S."/>
            <person name="Kishi E."/>
            <person name="Shimizu A."/>
            <person name="Tsukatani N."/>
            <person name="Tanikawa S."/>
            <person name="Fujita N."/>
            <person name="Harayama S."/>
        </authorList>
    </citation>
    <scope>NUCLEOTIDE SEQUENCE [LARGE SCALE GENOMIC DNA]</scope>
    <source>
        <strain evidence="5">ATCC 9341 / DSM 348 / NBRC 103217 / DC2201</strain>
    </source>
</reference>
<dbReference type="Pfam" id="PF02634">
    <property type="entry name" value="FdhD-NarQ"/>
    <property type="match status" value="1"/>
</dbReference>
<dbReference type="STRING" id="378753.KRH_05940"/>
<dbReference type="HAMAP" id="MF_00187">
    <property type="entry name" value="FdhD"/>
    <property type="match status" value="1"/>
</dbReference>
<comment type="caution">
    <text evidence="3">Lacks conserved residue(s) required for the propagation of feature annotation.</text>
</comment>
<keyword evidence="1 3" id="KW-0963">Cytoplasm</keyword>
<evidence type="ECO:0000256" key="1">
    <source>
        <dbReference type="ARBA" id="ARBA00022490"/>
    </source>
</evidence>
<dbReference type="NCBIfam" id="NF001943">
    <property type="entry name" value="PRK00724.1-2"/>
    <property type="match status" value="1"/>
</dbReference>
<dbReference type="AlphaFoldDB" id="B2GIJ2"/>
<dbReference type="NCBIfam" id="TIGR00129">
    <property type="entry name" value="fdhD_narQ"/>
    <property type="match status" value="1"/>
</dbReference>
<dbReference type="Gene3D" id="3.10.20.10">
    <property type="match status" value="1"/>
</dbReference>
<dbReference type="EMBL" id="AP009152">
    <property type="protein sequence ID" value="BAG28941.1"/>
    <property type="molecule type" value="Genomic_DNA"/>
</dbReference>
<proteinExistence type="inferred from homology"/>
<dbReference type="KEGG" id="krh:KRH_05940"/>
<comment type="subcellular location">
    <subcellularLocation>
        <location evidence="3">Cytoplasm</location>
    </subcellularLocation>
</comment>
<organism evidence="4 5">
    <name type="scientific">Kocuria rhizophila (strain ATCC 9341 / DSM 348 / NBRC 103217 / DC2201)</name>
    <dbReference type="NCBI Taxonomy" id="378753"/>
    <lineage>
        <taxon>Bacteria</taxon>
        <taxon>Bacillati</taxon>
        <taxon>Actinomycetota</taxon>
        <taxon>Actinomycetes</taxon>
        <taxon>Micrococcales</taxon>
        <taxon>Micrococcaceae</taxon>
        <taxon>Kocuria</taxon>
    </lineage>
</organism>
<dbReference type="SUPFAM" id="SSF53927">
    <property type="entry name" value="Cytidine deaminase-like"/>
    <property type="match status" value="1"/>
</dbReference>
<protein>
    <recommendedName>
        <fullName evidence="3">Sulfur carrier protein FdhD</fullName>
    </recommendedName>
</protein>
<dbReference type="GO" id="GO:0097163">
    <property type="term" value="F:sulfur carrier activity"/>
    <property type="evidence" value="ECO:0007669"/>
    <property type="project" value="UniProtKB-UniRule"/>
</dbReference>
<dbReference type="InterPro" id="IPR003786">
    <property type="entry name" value="FdhD"/>
</dbReference>
<sequence length="278" mass="29798">MAARRIVPARVRTYDATGQLRVGPDRLAGEEPLEIRLDGEQFTVTMRTPGDDFELVTGLLLSEAVITEVSHVVKMDYRSGVDQDGHRTYNVVDVRLSPQAPGPDRGARRQVFTSSSCGVCGTPSLDTVEKPSAHPVARPRPLVSAARLVALPDELRGHQRVFDATGGVHAAALFPVGRDEPLVVREDVGRHNAVDKVVGWAVQRGLLPLHEVVLQVSARASFELVGKAAMAGIPVLSAVSAPSALAVATGRERGVTVVGFNRRGTCNVYCHPERITSP</sequence>
<comment type="similarity">
    <text evidence="3">Belongs to the FdhD family.</text>
</comment>
<keyword evidence="5" id="KW-1185">Reference proteome</keyword>
<keyword evidence="2 3" id="KW-0501">Molybdenum cofactor biosynthesis</keyword>
<evidence type="ECO:0000313" key="5">
    <source>
        <dbReference type="Proteomes" id="UP000008838"/>
    </source>
</evidence>
<dbReference type="PANTHER" id="PTHR30592:SF1">
    <property type="entry name" value="SULFUR CARRIER PROTEIN FDHD"/>
    <property type="match status" value="1"/>
</dbReference>
<name>B2GIJ2_KOCRD</name>
<dbReference type="InterPro" id="IPR016193">
    <property type="entry name" value="Cytidine_deaminase-like"/>
</dbReference>
<feature type="active site" description="Cysteine persulfide intermediate" evidence="3">
    <location>
        <position position="117"/>
    </location>
</feature>
<evidence type="ECO:0000313" key="4">
    <source>
        <dbReference type="EMBL" id="BAG28941.1"/>
    </source>
</evidence>